<keyword evidence="6" id="KW-0675">Receptor</keyword>
<proteinExistence type="predicted"/>
<dbReference type="GO" id="GO:0016020">
    <property type="term" value="C:membrane"/>
    <property type="evidence" value="ECO:0007669"/>
    <property type="project" value="InterPro"/>
</dbReference>
<dbReference type="PROSITE" id="PS50287">
    <property type="entry name" value="SRCR_2"/>
    <property type="match status" value="1"/>
</dbReference>
<dbReference type="InterPro" id="IPR036772">
    <property type="entry name" value="SRCR-like_dom_sf"/>
</dbReference>
<dbReference type="SUPFAM" id="SSF56487">
    <property type="entry name" value="SRCR-like"/>
    <property type="match status" value="1"/>
</dbReference>
<dbReference type="Gene3D" id="3.10.250.10">
    <property type="entry name" value="SRCR-like domain"/>
    <property type="match status" value="1"/>
</dbReference>
<dbReference type="EMBL" id="CYKH01000551">
    <property type="protein sequence ID" value="CUG06008.1"/>
    <property type="molecule type" value="Genomic_DNA"/>
</dbReference>
<sequence>MCSSLLDLCFVAIAELSLVSTAGVHHVDDPLFPSVAIDADRGGLVVVQTLHRSTKGVVCVSNQLQDAECQNFGRVLCPFDSIGRCSSETFRVSRELSSSSEAALHSVSCGTEAPPPMFLSMCTAATSPDNTSCPEGQSPLHMSCSRLLQRKREQQSVATNSGVVVYSNVTSIDALVENIAAMLAVSVHRINLTETHRFGTFCYGQVSFNDLASSIFVDLADADSAGGVTTTSAPTSTTTTVTPTATTTTTTAAPPTTTRTTTTTTVAPRTAALTTMAATTTKSPVAPTTSAASTQTAASSTRAPTTATTTIHPTNNSPTSFTSSPLATGTGSSSPSTPSAPPSTTHVPSSPQSNDDMPSEILFQLLSVVSVASLTDAGIYELRVGTGESQCNRSDNRTLIADNAHIRCLDTPNATDSAPLPRWFASKLSVIENTTGLVGTVCGGGWSDSNATYACRVAAQPSLYPRGYVVRHFDDSRQNQWPILATLFSAQTTGPTLSGCFSKRNNCTHADDAGVVCSQSQYSNHYEYLRFYIAMEFGTQSLVASLPALLLPSSKTRINITTMPTNSDVSPFGNRFSNAPNVSLFAMEFTAICDDIQPSRNELEQMFLLINSVGLDKLGIIEVNATQLLLTVPDCPISYTKTMSASDTITTIAVYLRVREATNVTNVTETLQRLLGISYDLSVVVISPVLFAVYFPSAALALSAVEIASSGILPGVLAASFFQDGESSDAPAGSDSNNSNTTVIVIVVVVAAVVVAVVAGIILVKKRASSSSSGSATTTKGGSAFALDGEMNTLFLPINLDDLEEWQPPARQSRV</sequence>
<evidence type="ECO:0000313" key="7">
    <source>
        <dbReference type="Proteomes" id="UP000051952"/>
    </source>
</evidence>
<dbReference type="AlphaFoldDB" id="A0A0S4IWX2"/>
<feature type="transmembrane region" description="Helical" evidence="3">
    <location>
        <begin position="742"/>
        <end position="764"/>
    </location>
</feature>
<keyword evidence="3" id="KW-0812">Transmembrane</keyword>
<gene>
    <name evidence="6" type="ORF">BSAL_71475</name>
</gene>
<evidence type="ECO:0000256" key="1">
    <source>
        <dbReference type="ARBA" id="ARBA00023157"/>
    </source>
</evidence>
<keyword evidence="7" id="KW-1185">Reference proteome</keyword>
<feature type="domain" description="SRCR" evidence="5">
    <location>
        <begin position="406"/>
        <end position="518"/>
    </location>
</feature>
<feature type="transmembrane region" description="Helical" evidence="3">
    <location>
        <begin position="702"/>
        <end position="722"/>
    </location>
</feature>
<feature type="chain" id="PRO_5006621686" evidence="4">
    <location>
        <begin position="22"/>
        <end position="815"/>
    </location>
</feature>
<dbReference type="InterPro" id="IPR001190">
    <property type="entry name" value="SRCR"/>
</dbReference>
<feature type="compositionally biased region" description="Low complexity" evidence="2">
    <location>
        <begin position="229"/>
        <end position="353"/>
    </location>
</feature>
<name>A0A0S4IWX2_BODSA</name>
<evidence type="ECO:0000256" key="2">
    <source>
        <dbReference type="SAM" id="MobiDB-lite"/>
    </source>
</evidence>
<keyword evidence="3" id="KW-1133">Transmembrane helix</keyword>
<protein>
    <submittedName>
        <fullName evidence="6">Scavanger receptor-like protein, putative</fullName>
    </submittedName>
</protein>
<dbReference type="Proteomes" id="UP000051952">
    <property type="component" value="Unassembled WGS sequence"/>
</dbReference>
<feature type="region of interest" description="Disordered" evidence="2">
    <location>
        <begin position="226"/>
        <end position="356"/>
    </location>
</feature>
<dbReference type="VEuPathDB" id="TriTrypDB:BSAL_71475"/>
<keyword evidence="3" id="KW-0472">Membrane</keyword>
<reference evidence="7" key="1">
    <citation type="submission" date="2015-09" db="EMBL/GenBank/DDBJ databases">
        <authorList>
            <consortium name="Pathogen Informatics"/>
        </authorList>
    </citation>
    <scope>NUCLEOTIDE SEQUENCE [LARGE SCALE GENOMIC DNA]</scope>
    <source>
        <strain evidence="7">Lake Konstanz</strain>
    </source>
</reference>
<organism evidence="6 7">
    <name type="scientific">Bodo saltans</name>
    <name type="common">Flagellated protozoan</name>
    <dbReference type="NCBI Taxonomy" id="75058"/>
    <lineage>
        <taxon>Eukaryota</taxon>
        <taxon>Discoba</taxon>
        <taxon>Euglenozoa</taxon>
        <taxon>Kinetoplastea</taxon>
        <taxon>Metakinetoplastina</taxon>
        <taxon>Eubodonida</taxon>
        <taxon>Bodonidae</taxon>
        <taxon>Bodo</taxon>
    </lineage>
</organism>
<evidence type="ECO:0000313" key="6">
    <source>
        <dbReference type="EMBL" id="CUG06008.1"/>
    </source>
</evidence>
<evidence type="ECO:0000259" key="5">
    <source>
        <dbReference type="PROSITE" id="PS50287"/>
    </source>
</evidence>
<keyword evidence="1" id="KW-1015">Disulfide bond</keyword>
<accession>A0A0S4IWX2</accession>
<evidence type="ECO:0000256" key="4">
    <source>
        <dbReference type="SAM" id="SignalP"/>
    </source>
</evidence>
<feature type="signal peptide" evidence="4">
    <location>
        <begin position="1"/>
        <end position="21"/>
    </location>
</feature>
<feature type="transmembrane region" description="Helical" evidence="3">
    <location>
        <begin position="674"/>
        <end position="695"/>
    </location>
</feature>
<keyword evidence="4" id="KW-0732">Signal</keyword>
<evidence type="ECO:0000256" key="3">
    <source>
        <dbReference type="SAM" id="Phobius"/>
    </source>
</evidence>